<evidence type="ECO:0000256" key="1">
    <source>
        <dbReference type="ARBA" id="ARBA00022837"/>
    </source>
</evidence>
<comment type="caution">
    <text evidence="2">The sequence shown here is derived from an EMBL/GenBank/DDBJ whole genome shotgun (WGS) entry which is preliminary data.</text>
</comment>
<name>A0ABT3FHE7_9PSED</name>
<dbReference type="EMBL" id="JAOSHO010001100">
    <property type="protein sequence ID" value="MCW1248513.1"/>
    <property type="molecule type" value="Genomic_DNA"/>
</dbReference>
<feature type="non-terminal residue" evidence="2">
    <location>
        <position position="108"/>
    </location>
</feature>
<keyword evidence="1" id="KW-0106">Calcium</keyword>
<dbReference type="Gene3D" id="2.150.10.10">
    <property type="entry name" value="Serralysin-like metalloprotease, C-terminal"/>
    <property type="match status" value="1"/>
</dbReference>
<dbReference type="Pfam" id="PF00353">
    <property type="entry name" value="HemolysinCabind"/>
    <property type="match status" value="1"/>
</dbReference>
<dbReference type="InterPro" id="IPR001343">
    <property type="entry name" value="Hemolysn_Ca-bd"/>
</dbReference>
<gene>
    <name evidence="2" type="ORF">OC610_29110</name>
</gene>
<protein>
    <submittedName>
        <fullName evidence="2">Ig family protein</fullName>
    </submittedName>
</protein>
<dbReference type="Proteomes" id="UP001061999">
    <property type="component" value="Unassembled WGS sequence"/>
</dbReference>
<sequence>EIDSVRSSVSWTLGTNLENLTLTGVAAINGSGNALDNVLIGNAAANVLNGLGGADTLDGGAGNDTYYVDNLGDTVIERGTALTEIDSVVSSISYVLGANLENLTLNGG</sequence>
<feature type="non-terminal residue" evidence="2">
    <location>
        <position position="1"/>
    </location>
</feature>
<dbReference type="SUPFAM" id="SSF51120">
    <property type="entry name" value="beta-Roll"/>
    <property type="match status" value="1"/>
</dbReference>
<evidence type="ECO:0000313" key="2">
    <source>
        <dbReference type="EMBL" id="MCW1248513.1"/>
    </source>
</evidence>
<evidence type="ECO:0000313" key="3">
    <source>
        <dbReference type="Proteomes" id="UP001061999"/>
    </source>
</evidence>
<accession>A0ABT3FHE7</accession>
<proteinExistence type="predicted"/>
<keyword evidence="3" id="KW-1185">Reference proteome</keyword>
<reference evidence="2" key="1">
    <citation type="submission" date="2022-07" db="EMBL/GenBank/DDBJ databases">
        <title>Pseudomonas agronomica sp. nov.: a novel bacterium with biotechnological application in the synthesis of biofertilizers from valorized agricultural residues.</title>
        <authorList>
            <person name="Robas M."/>
            <person name="Fernandez V.M."/>
            <person name="Luna L."/>
            <person name="Provanza A."/>
            <person name="Jimenez P.A."/>
        </authorList>
    </citation>
    <scope>NUCLEOTIDE SEQUENCE</scope>
    <source>
        <strain evidence="2">SAICEU22T</strain>
    </source>
</reference>
<dbReference type="InterPro" id="IPR011049">
    <property type="entry name" value="Serralysin-like_metalloprot_C"/>
</dbReference>
<organism evidence="2 3">
    <name type="scientific">Pseudomonas agronomica</name>
    <dbReference type="NCBI Taxonomy" id="2979328"/>
    <lineage>
        <taxon>Bacteria</taxon>
        <taxon>Pseudomonadati</taxon>
        <taxon>Pseudomonadota</taxon>
        <taxon>Gammaproteobacteria</taxon>
        <taxon>Pseudomonadales</taxon>
        <taxon>Pseudomonadaceae</taxon>
        <taxon>Pseudomonas</taxon>
    </lineage>
</organism>